<accession>A0ABW4W4U5</accession>
<feature type="transmembrane region" description="Helical" evidence="1">
    <location>
        <begin position="155"/>
        <end position="172"/>
    </location>
</feature>
<dbReference type="RefSeq" id="WP_377558440.1">
    <property type="nucleotide sequence ID" value="NZ_JBHUHQ010000038.1"/>
</dbReference>
<feature type="domain" description="CAAX prenyl protease 2/Lysostaphin resistance protein A-like" evidence="2">
    <location>
        <begin position="124"/>
        <end position="211"/>
    </location>
</feature>
<comment type="caution">
    <text evidence="3">The sequence shown here is derived from an EMBL/GenBank/DDBJ whole genome shotgun (WGS) entry which is preliminary data.</text>
</comment>
<organism evidence="3 4">
    <name type="scientific">Ornithinibacillus salinisoli</name>
    <dbReference type="NCBI Taxonomy" id="1848459"/>
    <lineage>
        <taxon>Bacteria</taxon>
        <taxon>Bacillati</taxon>
        <taxon>Bacillota</taxon>
        <taxon>Bacilli</taxon>
        <taxon>Bacillales</taxon>
        <taxon>Bacillaceae</taxon>
        <taxon>Ornithinibacillus</taxon>
    </lineage>
</organism>
<protein>
    <submittedName>
        <fullName evidence="3">CPBP family intramembrane glutamic endopeptidase</fullName>
        <ecNumber evidence="3">3.4.-.-</ecNumber>
    </submittedName>
</protein>
<sequence length="241" mass="27397">MTNRYWWVITTYIIMQLSGVVFVSFLKLTTNLGEETLSIVSVYWSIFSFVVGLIIVLILMKPDMKIGQARDNTNKVPVIILWSILGLFMAYFAQGIAGVIEREIFGIEMGSENAELIVGVTRAIPLFMIIPAVIAPILEEVIFRKIIFGTFYKRMNFFFAALLSAFIFGIIHGEPEHLLIYASVGFVFAFLYVKTERIIVPIIVHMTLNTISVLVQYNLDPEDLERMRKQLDQTLMILIGG</sequence>
<dbReference type="EMBL" id="JBHUHQ010000038">
    <property type="protein sequence ID" value="MFD2046463.1"/>
    <property type="molecule type" value="Genomic_DNA"/>
</dbReference>
<feature type="transmembrane region" description="Helical" evidence="1">
    <location>
        <begin position="120"/>
        <end position="143"/>
    </location>
</feature>
<dbReference type="PANTHER" id="PTHR36435:SF6">
    <property type="entry name" value="ABORTIVE INFECTION PROTEIN"/>
    <property type="match status" value="1"/>
</dbReference>
<feature type="transmembrane region" description="Helical" evidence="1">
    <location>
        <begin position="178"/>
        <end position="193"/>
    </location>
</feature>
<feature type="transmembrane region" description="Helical" evidence="1">
    <location>
        <begin position="79"/>
        <end position="100"/>
    </location>
</feature>
<dbReference type="EC" id="3.4.-.-" evidence="3"/>
<feature type="transmembrane region" description="Helical" evidence="1">
    <location>
        <begin position="38"/>
        <end position="59"/>
    </location>
</feature>
<dbReference type="GO" id="GO:0016787">
    <property type="term" value="F:hydrolase activity"/>
    <property type="evidence" value="ECO:0007669"/>
    <property type="project" value="UniProtKB-KW"/>
</dbReference>
<name>A0ABW4W4U5_9BACI</name>
<feature type="transmembrane region" description="Helical" evidence="1">
    <location>
        <begin position="5"/>
        <end position="26"/>
    </location>
</feature>
<evidence type="ECO:0000313" key="3">
    <source>
        <dbReference type="EMBL" id="MFD2046463.1"/>
    </source>
</evidence>
<keyword evidence="1" id="KW-1133">Transmembrane helix</keyword>
<keyword evidence="1" id="KW-0472">Membrane</keyword>
<reference evidence="4" key="1">
    <citation type="journal article" date="2019" name="Int. J. Syst. Evol. Microbiol.">
        <title>The Global Catalogue of Microorganisms (GCM) 10K type strain sequencing project: providing services to taxonomists for standard genome sequencing and annotation.</title>
        <authorList>
            <consortium name="The Broad Institute Genomics Platform"/>
            <consortium name="The Broad Institute Genome Sequencing Center for Infectious Disease"/>
            <person name="Wu L."/>
            <person name="Ma J."/>
        </authorList>
    </citation>
    <scope>NUCLEOTIDE SEQUENCE [LARGE SCALE GENOMIC DNA]</scope>
    <source>
        <strain evidence="4">R28</strain>
    </source>
</reference>
<keyword evidence="1" id="KW-0812">Transmembrane</keyword>
<evidence type="ECO:0000313" key="4">
    <source>
        <dbReference type="Proteomes" id="UP001597383"/>
    </source>
</evidence>
<dbReference type="PANTHER" id="PTHR36435">
    <property type="entry name" value="SLR1288 PROTEIN"/>
    <property type="match status" value="1"/>
</dbReference>
<dbReference type="InterPro" id="IPR052710">
    <property type="entry name" value="CAAX_protease"/>
</dbReference>
<evidence type="ECO:0000256" key="1">
    <source>
        <dbReference type="SAM" id="Phobius"/>
    </source>
</evidence>
<dbReference type="Pfam" id="PF02517">
    <property type="entry name" value="Rce1-like"/>
    <property type="match status" value="1"/>
</dbReference>
<keyword evidence="3" id="KW-0378">Hydrolase</keyword>
<dbReference type="InterPro" id="IPR003675">
    <property type="entry name" value="Rce1/LyrA-like_dom"/>
</dbReference>
<proteinExistence type="predicted"/>
<keyword evidence="4" id="KW-1185">Reference proteome</keyword>
<gene>
    <name evidence="3" type="ORF">ACFSJF_19520</name>
</gene>
<dbReference type="Proteomes" id="UP001597383">
    <property type="component" value="Unassembled WGS sequence"/>
</dbReference>
<evidence type="ECO:0000259" key="2">
    <source>
        <dbReference type="Pfam" id="PF02517"/>
    </source>
</evidence>